<reference evidence="1" key="1">
    <citation type="submission" date="2023-03" db="EMBL/GenBank/DDBJ databases">
        <title>Complete genome of Cladonia borealis.</title>
        <authorList>
            <person name="Park H."/>
        </authorList>
    </citation>
    <scope>NUCLEOTIDE SEQUENCE</scope>
    <source>
        <strain evidence="1">ANT050790</strain>
    </source>
</reference>
<evidence type="ECO:0000313" key="1">
    <source>
        <dbReference type="EMBL" id="KAK0513207.1"/>
    </source>
</evidence>
<protein>
    <submittedName>
        <fullName evidence="1">Uncharacterized protein</fullName>
    </submittedName>
</protein>
<keyword evidence="2" id="KW-1185">Reference proteome</keyword>
<dbReference type="AlphaFoldDB" id="A0AA39V2E2"/>
<evidence type="ECO:0000313" key="2">
    <source>
        <dbReference type="Proteomes" id="UP001166286"/>
    </source>
</evidence>
<accession>A0AA39V2E2</accession>
<sequence length="97" mass="10274">MEGKMKLISLLYPIASSSSASAAGPGSTATATSPTYKHCSFSIASEFTTPTASFHSFPIATSFAPQPSPATSIAIPSATWRKRSHSSRILHSWSLRE</sequence>
<gene>
    <name evidence="1" type="ORF">JMJ35_004193</name>
</gene>
<dbReference type="EMBL" id="JAFEKC020000008">
    <property type="protein sequence ID" value="KAK0513207.1"/>
    <property type="molecule type" value="Genomic_DNA"/>
</dbReference>
<dbReference type="Proteomes" id="UP001166286">
    <property type="component" value="Unassembled WGS sequence"/>
</dbReference>
<name>A0AA39V2E2_9LECA</name>
<proteinExistence type="predicted"/>
<organism evidence="1 2">
    <name type="scientific">Cladonia borealis</name>
    <dbReference type="NCBI Taxonomy" id="184061"/>
    <lineage>
        <taxon>Eukaryota</taxon>
        <taxon>Fungi</taxon>
        <taxon>Dikarya</taxon>
        <taxon>Ascomycota</taxon>
        <taxon>Pezizomycotina</taxon>
        <taxon>Lecanoromycetes</taxon>
        <taxon>OSLEUM clade</taxon>
        <taxon>Lecanoromycetidae</taxon>
        <taxon>Lecanorales</taxon>
        <taxon>Lecanorineae</taxon>
        <taxon>Cladoniaceae</taxon>
        <taxon>Cladonia</taxon>
    </lineage>
</organism>
<comment type="caution">
    <text evidence="1">The sequence shown here is derived from an EMBL/GenBank/DDBJ whole genome shotgun (WGS) entry which is preliminary data.</text>
</comment>